<evidence type="ECO:0000256" key="2">
    <source>
        <dbReference type="ARBA" id="ARBA00022737"/>
    </source>
</evidence>
<dbReference type="Gene3D" id="2.60.40.10">
    <property type="entry name" value="Immunoglobulins"/>
    <property type="match status" value="2"/>
</dbReference>
<dbReference type="PANTHER" id="PTHR12231">
    <property type="entry name" value="CTX-RELATED TYPE I TRANSMEMBRANE PROTEIN"/>
    <property type="match status" value="1"/>
</dbReference>
<dbReference type="InterPro" id="IPR003598">
    <property type="entry name" value="Ig_sub2"/>
</dbReference>
<dbReference type="PANTHER" id="PTHR12231:SF253">
    <property type="entry name" value="DPR-INTERACTING PROTEIN ETA, ISOFORM B-RELATED"/>
    <property type="match status" value="1"/>
</dbReference>
<evidence type="ECO:0000313" key="7">
    <source>
        <dbReference type="EnsemblMetazoa" id="G13688.3:cds"/>
    </source>
</evidence>
<feature type="region of interest" description="Disordered" evidence="5">
    <location>
        <begin position="1"/>
        <end position="29"/>
    </location>
</feature>
<dbReference type="InterPro" id="IPR007110">
    <property type="entry name" value="Ig-like_dom"/>
</dbReference>
<dbReference type="SMART" id="SM00408">
    <property type="entry name" value="IGc2"/>
    <property type="match status" value="2"/>
</dbReference>
<evidence type="ECO:0000256" key="4">
    <source>
        <dbReference type="ARBA" id="ARBA00023319"/>
    </source>
</evidence>
<dbReference type="InterPro" id="IPR051170">
    <property type="entry name" value="Neural/epithelial_adhesion"/>
</dbReference>
<evidence type="ECO:0000256" key="3">
    <source>
        <dbReference type="ARBA" id="ARBA00023157"/>
    </source>
</evidence>
<protein>
    <recommendedName>
        <fullName evidence="6">Ig-like domain-containing protein</fullName>
    </recommendedName>
</protein>
<dbReference type="SMART" id="SM00409">
    <property type="entry name" value="IG"/>
    <property type="match status" value="2"/>
</dbReference>
<keyword evidence="2" id="KW-0677">Repeat</keyword>
<keyword evidence="3" id="KW-1015">Disulfide bond</keyword>
<keyword evidence="8" id="KW-1185">Reference proteome</keyword>
<organism evidence="7 8">
    <name type="scientific">Magallana gigas</name>
    <name type="common">Pacific oyster</name>
    <name type="synonym">Crassostrea gigas</name>
    <dbReference type="NCBI Taxonomy" id="29159"/>
    <lineage>
        <taxon>Eukaryota</taxon>
        <taxon>Metazoa</taxon>
        <taxon>Spiralia</taxon>
        <taxon>Lophotrochozoa</taxon>
        <taxon>Mollusca</taxon>
        <taxon>Bivalvia</taxon>
        <taxon>Autobranchia</taxon>
        <taxon>Pteriomorphia</taxon>
        <taxon>Ostreida</taxon>
        <taxon>Ostreoidea</taxon>
        <taxon>Ostreidae</taxon>
        <taxon>Magallana</taxon>
    </lineage>
</organism>
<dbReference type="EnsemblMetazoa" id="G13688.3">
    <property type="protein sequence ID" value="G13688.3:cds"/>
    <property type="gene ID" value="G13688"/>
</dbReference>
<feature type="compositionally biased region" description="Basic and acidic residues" evidence="5">
    <location>
        <begin position="7"/>
        <end position="18"/>
    </location>
</feature>
<evidence type="ECO:0000256" key="1">
    <source>
        <dbReference type="ARBA" id="ARBA00022729"/>
    </source>
</evidence>
<dbReference type="Proteomes" id="UP000005408">
    <property type="component" value="Unassembled WGS sequence"/>
</dbReference>
<dbReference type="InterPro" id="IPR003599">
    <property type="entry name" value="Ig_sub"/>
</dbReference>
<sequence>MSANRCYEPKEGPYKPVDKLPPQILNDDGGGREIIAKEGETVNVVCNVSGDPAPSVKWYRRPLTDIEGKERESLVISQLDTSDGRSREPCIYTFPGESGIGMEGEILVIHNVSRFCDGVYQCVASNDVPPAVEMETKVIVEFQPEVTMVNTRQSQAKGKMTILMCYVTAFPQALSYWRYHGQEVPTSERIKVEIYPESKPHTISLRLRMLNISESDFGEYECVASNKLGRDREAMILFEYRPPEPTSTTTTSVVIPTTSTSRSLVALVTYRPRVTEKVQPFKPGEPSFVSSQNGGHILHKNLAVIVLWVAGGRLNTSNSSHLPYRRQQCRLSDYLNELVINKNGPICLQLTVNVQYSFVCPS</sequence>
<reference evidence="7" key="1">
    <citation type="submission" date="2022-08" db="UniProtKB">
        <authorList>
            <consortium name="EnsemblMetazoa"/>
        </authorList>
    </citation>
    <scope>IDENTIFICATION</scope>
    <source>
        <strain evidence="7">05x7-T-G4-1.051#20</strain>
    </source>
</reference>
<proteinExistence type="predicted"/>
<evidence type="ECO:0000313" key="8">
    <source>
        <dbReference type="Proteomes" id="UP000005408"/>
    </source>
</evidence>
<dbReference type="GO" id="GO:0043005">
    <property type="term" value="C:neuron projection"/>
    <property type="evidence" value="ECO:0007669"/>
    <property type="project" value="TreeGrafter"/>
</dbReference>
<name>A0A8W8IDP4_MAGGI</name>
<dbReference type="SUPFAM" id="SSF48726">
    <property type="entry name" value="Immunoglobulin"/>
    <property type="match status" value="2"/>
</dbReference>
<accession>A0A8W8IDP4</accession>
<feature type="domain" description="Ig-like" evidence="6">
    <location>
        <begin position="22"/>
        <end position="139"/>
    </location>
</feature>
<keyword evidence="4" id="KW-0393">Immunoglobulin domain</keyword>
<dbReference type="AlphaFoldDB" id="A0A8W8IDP4"/>
<dbReference type="InterPro" id="IPR013783">
    <property type="entry name" value="Ig-like_fold"/>
</dbReference>
<dbReference type="Pfam" id="PF13927">
    <property type="entry name" value="Ig_3"/>
    <property type="match status" value="2"/>
</dbReference>
<dbReference type="InterPro" id="IPR036179">
    <property type="entry name" value="Ig-like_dom_sf"/>
</dbReference>
<dbReference type="PROSITE" id="PS50835">
    <property type="entry name" value="IG_LIKE"/>
    <property type="match status" value="2"/>
</dbReference>
<evidence type="ECO:0000259" key="6">
    <source>
        <dbReference type="PROSITE" id="PS50835"/>
    </source>
</evidence>
<keyword evidence="1" id="KW-0732">Signal</keyword>
<evidence type="ECO:0000256" key="5">
    <source>
        <dbReference type="SAM" id="MobiDB-lite"/>
    </source>
</evidence>
<feature type="domain" description="Ig-like" evidence="6">
    <location>
        <begin position="144"/>
        <end position="237"/>
    </location>
</feature>